<name>A0AA88KT66_ARTSF</name>
<dbReference type="Proteomes" id="UP001187531">
    <property type="component" value="Unassembled WGS sequence"/>
</dbReference>
<dbReference type="Pfam" id="PF15993">
    <property type="entry name" value="Fuseless"/>
    <property type="match status" value="1"/>
</dbReference>
<gene>
    <name evidence="2" type="ORF">QYM36_015885</name>
</gene>
<evidence type="ECO:0000313" key="2">
    <source>
        <dbReference type="EMBL" id="KAK2705658.1"/>
    </source>
</evidence>
<keyword evidence="3" id="KW-1185">Reference proteome</keyword>
<feature type="transmembrane region" description="Helical" evidence="1">
    <location>
        <begin position="215"/>
        <end position="233"/>
    </location>
</feature>
<proteinExistence type="predicted"/>
<feature type="transmembrane region" description="Helical" evidence="1">
    <location>
        <begin position="284"/>
        <end position="304"/>
    </location>
</feature>
<evidence type="ECO:0000313" key="3">
    <source>
        <dbReference type="Proteomes" id="UP001187531"/>
    </source>
</evidence>
<feature type="transmembrane region" description="Helical" evidence="1">
    <location>
        <begin position="245"/>
        <end position="264"/>
    </location>
</feature>
<evidence type="ECO:0000256" key="1">
    <source>
        <dbReference type="SAM" id="Phobius"/>
    </source>
</evidence>
<dbReference type="PANTHER" id="PTHR35270">
    <property type="entry name" value="FUSELESS, ISOFORM A"/>
    <property type="match status" value="1"/>
</dbReference>
<feature type="transmembrane region" description="Helical" evidence="1">
    <location>
        <begin position="176"/>
        <end position="195"/>
    </location>
</feature>
<feature type="transmembrane region" description="Helical" evidence="1">
    <location>
        <begin position="84"/>
        <end position="105"/>
    </location>
</feature>
<dbReference type="PANTHER" id="PTHR35270:SF2">
    <property type="entry name" value="FUSELESS, ISOFORM A"/>
    <property type="match status" value="1"/>
</dbReference>
<feature type="transmembrane region" description="Helical" evidence="1">
    <location>
        <begin position="54"/>
        <end position="72"/>
    </location>
</feature>
<feature type="transmembrane region" description="Helical" evidence="1">
    <location>
        <begin position="117"/>
        <end position="137"/>
    </location>
</feature>
<feature type="transmembrane region" description="Helical" evidence="1">
    <location>
        <begin position="12"/>
        <end position="34"/>
    </location>
</feature>
<dbReference type="EMBL" id="JAVRJZ010000020">
    <property type="protein sequence ID" value="KAK2705658.1"/>
    <property type="molecule type" value="Genomic_DNA"/>
</dbReference>
<accession>A0AA88KT66</accession>
<sequence length="381" mass="43170">MDSKWKNRVRLWLSQVADGIFALFVVSPLVVGFWRGVWQLLDNYLYPEDKDLSIFISAVIGSVIPVAFTVFRETLQKKCLKSKVIFYCVSRVYTSVFAFACVNNWRSLWTFLDVYTGINLTSIISSIIIGMVVLALMRCYRSIGAPPMFIATDSERGYFTFPTMFNVSVESSFAKALLDSMFSVCFCGYLVVAVWRGSFHLLDFILFPDAIEKSAWGSIVLGYSCSILMMTAQKPASLFFGEVSGLTRLVFFNLYNLFAFIGSVNTWRGLWNFYNVYILPENPFLSNMLTASVGFVILTFIGASHSILVRGVLRDVSETGENVAFFPYHYFLENFQGNEDTIQNEDKNGKAKGMKDESDHNTKCLNNHISSEVIVYRETVV</sequence>
<reference evidence="2" key="1">
    <citation type="submission" date="2023-07" db="EMBL/GenBank/DDBJ databases">
        <title>Chromosome-level genome assembly of Artemia franciscana.</title>
        <authorList>
            <person name="Jo E."/>
        </authorList>
    </citation>
    <scope>NUCLEOTIDE SEQUENCE</scope>
    <source>
        <tissue evidence="2">Whole body</tissue>
    </source>
</reference>
<keyword evidence="1" id="KW-0472">Membrane</keyword>
<dbReference type="GO" id="GO:0007270">
    <property type="term" value="P:neuron-neuron synaptic transmission"/>
    <property type="evidence" value="ECO:0007669"/>
    <property type="project" value="TreeGrafter"/>
</dbReference>
<dbReference type="GO" id="GO:0007274">
    <property type="term" value="P:neuromuscular synaptic transmission"/>
    <property type="evidence" value="ECO:0007669"/>
    <property type="project" value="TreeGrafter"/>
</dbReference>
<dbReference type="AlphaFoldDB" id="A0AA88KT66"/>
<dbReference type="InterPro" id="IPR032751">
    <property type="entry name" value="Fuseless"/>
</dbReference>
<keyword evidence="1" id="KW-0812">Transmembrane</keyword>
<protein>
    <submittedName>
        <fullName evidence="2">Uncharacterized protein</fullName>
    </submittedName>
</protein>
<organism evidence="2 3">
    <name type="scientific">Artemia franciscana</name>
    <name type="common">Brine shrimp</name>
    <name type="synonym">Artemia sanfranciscana</name>
    <dbReference type="NCBI Taxonomy" id="6661"/>
    <lineage>
        <taxon>Eukaryota</taxon>
        <taxon>Metazoa</taxon>
        <taxon>Ecdysozoa</taxon>
        <taxon>Arthropoda</taxon>
        <taxon>Crustacea</taxon>
        <taxon>Branchiopoda</taxon>
        <taxon>Anostraca</taxon>
        <taxon>Artemiidae</taxon>
        <taxon>Artemia</taxon>
    </lineage>
</organism>
<dbReference type="GO" id="GO:0070073">
    <property type="term" value="P:clustering of voltage-gated calcium channels"/>
    <property type="evidence" value="ECO:0007669"/>
    <property type="project" value="TreeGrafter"/>
</dbReference>
<comment type="caution">
    <text evidence="2">The sequence shown here is derived from an EMBL/GenBank/DDBJ whole genome shotgun (WGS) entry which is preliminary data.</text>
</comment>
<dbReference type="GO" id="GO:0042734">
    <property type="term" value="C:presynaptic membrane"/>
    <property type="evidence" value="ECO:0007669"/>
    <property type="project" value="TreeGrafter"/>
</dbReference>
<keyword evidence="1" id="KW-1133">Transmembrane helix</keyword>